<organism evidence="2 3">
    <name type="scientific">Culter alburnus</name>
    <name type="common">Topmouth culter</name>
    <dbReference type="NCBI Taxonomy" id="194366"/>
    <lineage>
        <taxon>Eukaryota</taxon>
        <taxon>Metazoa</taxon>
        <taxon>Chordata</taxon>
        <taxon>Craniata</taxon>
        <taxon>Vertebrata</taxon>
        <taxon>Euteleostomi</taxon>
        <taxon>Actinopterygii</taxon>
        <taxon>Neopterygii</taxon>
        <taxon>Teleostei</taxon>
        <taxon>Ostariophysi</taxon>
        <taxon>Cypriniformes</taxon>
        <taxon>Xenocyprididae</taxon>
        <taxon>Xenocypridinae</taxon>
        <taxon>Culter</taxon>
    </lineage>
</organism>
<dbReference type="EMBL" id="JAWDJR010000021">
    <property type="protein sequence ID" value="KAK9955729.1"/>
    <property type="molecule type" value="Genomic_DNA"/>
</dbReference>
<feature type="region of interest" description="Disordered" evidence="1">
    <location>
        <begin position="1"/>
        <end position="117"/>
    </location>
</feature>
<sequence length="186" mass="21159">MASFRERRIKGTSQTTNTREEISVKKGFHVPPLTATMKESKKKRKDTTKEKKKSRNCINQSKDSEKLQTEQWTNGEISDAQSKDHAKAKERKSSKSKNPKVVSEVASVPIEEDKSDLTHLEQDSLRWEGALEDPIAEAQRLEVYKANRRKRYMASRQAFLQNNHTGICIDSNTSKLNTQSKPGVLA</sequence>
<feature type="compositionally biased region" description="Basic residues" evidence="1">
    <location>
        <begin position="40"/>
        <end position="55"/>
    </location>
</feature>
<name>A0AAW1Z5Y3_CULAL</name>
<feature type="compositionally biased region" description="Polar residues" evidence="1">
    <location>
        <begin position="69"/>
        <end position="80"/>
    </location>
</feature>
<comment type="caution">
    <text evidence="2">The sequence shown here is derived from an EMBL/GenBank/DDBJ whole genome shotgun (WGS) entry which is preliminary data.</text>
</comment>
<dbReference type="Proteomes" id="UP001479290">
    <property type="component" value="Unassembled WGS sequence"/>
</dbReference>
<protein>
    <submittedName>
        <fullName evidence="2">Uncharacterized protein</fullName>
    </submittedName>
</protein>
<feature type="compositionally biased region" description="Basic and acidic residues" evidence="1">
    <location>
        <begin position="81"/>
        <end position="93"/>
    </location>
</feature>
<evidence type="ECO:0000256" key="1">
    <source>
        <dbReference type="SAM" id="MobiDB-lite"/>
    </source>
</evidence>
<accession>A0AAW1Z5Y3</accession>
<dbReference type="AlphaFoldDB" id="A0AAW1Z5Y3"/>
<reference evidence="2 3" key="1">
    <citation type="submission" date="2024-05" db="EMBL/GenBank/DDBJ databases">
        <title>A high-quality chromosomal-level genome assembly of Topmouth culter (Culter alburnus).</title>
        <authorList>
            <person name="Zhao H."/>
        </authorList>
    </citation>
    <scope>NUCLEOTIDE SEQUENCE [LARGE SCALE GENOMIC DNA]</scope>
    <source>
        <strain evidence="2">CATC2023</strain>
        <tissue evidence="2">Muscle</tissue>
    </source>
</reference>
<evidence type="ECO:0000313" key="2">
    <source>
        <dbReference type="EMBL" id="KAK9955729.1"/>
    </source>
</evidence>
<gene>
    <name evidence="2" type="ORF">ABG768_015585</name>
</gene>
<dbReference type="InterPro" id="IPR038794">
    <property type="entry name" value="LIAT1"/>
</dbReference>
<dbReference type="PANTHER" id="PTHR36474">
    <property type="entry name" value="PROTEIN LIAT1"/>
    <property type="match status" value="1"/>
</dbReference>
<dbReference type="PANTHER" id="PTHR36474:SF1">
    <property type="entry name" value="PROTEIN LIAT1"/>
    <property type="match status" value="1"/>
</dbReference>
<evidence type="ECO:0000313" key="3">
    <source>
        <dbReference type="Proteomes" id="UP001479290"/>
    </source>
</evidence>
<keyword evidence="3" id="KW-1185">Reference proteome</keyword>
<proteinExistence type="predicted"/>